<comment type="caution">
    <text evidence="1">The sequence shown here is derived from an EMBL/GenBank/DDBJ whole genome shotgun (WGS) entry which is preliminary data.</text>
</comment>
<dbReference type="EMBL" id="AYYQ01000005">
    <property type="protein sequence ID" value="KRM69331.1"/>
    <property type="molecule type" value="Genomic_DNA"/>
</dbReference>
<proteinExistence type="predicted"/>
<gene>
    <name evidence="1" type="ORF">FD06_GL001213</name>
</gene>
<reference evidence="1 2" key="1">
    <citation type="journal article" date="2015" name="Genome Announc.">
        <title>Expanding the biotechnology potential of lactobacilli through comparative genomics of 213 strains and associated genera.</title>
        <authorList>
            <person name="Sun Z."/>
            <person name="Harris H.M."/>
            <person name="McCann A."/>
            <person name="Guo C."/>
            <person name="Argimon S."/>
            <person name="Zhang W."/>
            <person name="Yang X."/>
            <person name="Jeffery I.B."/>
            <person name="Cooney J.C."/>
            <person name="Kagawa T.F."/>
            <person name="Liu W."/>
            <person name="Song Y."/>
            <person name="Salvetti E."/>
            <person name="Wrobel A."/>
            <person name="Rasinkangas P."/>
            <person name="Parkhill J."/>
            <person name="Rea M.C."/>
            <person name="O'Sullivan O."/>
            <person name="Ritari J."/>
            <person name="Douillard F.P."/>
            <person name="Paul Ross R."/>
            <person name="Yang R."/>
            <person name="Briner A.E."/>
            <person name="Felis G.E."/>
            <person name="de Vos W.M."/>
            <person name="Barrangou R."/>
            <person name="Klaenhammer T.R."/>
            <person name="Caufield P.W."/>
            <person name="Cui Y."/>
            <person name="Zhang H."/>
            <person name="O'Toole P.W."/>
        </authorList>
    </citation>
    <scope>NUCLEOTIDE SEQUENCE [LARGE SCALE GENOMIC DNA]</scope>
    <source>
        <strain evidence="1 2">DSM 23829</strain>
    </source>
</reference>
<dbReference type="Proteomes" id="UP000052012">
    <property type="component" value="Unassembled WGS sequence"/>
</dbReference>
<evidence type="ECO:0000313" key="2">
    <source>
        <dbReference type="Proteomes" id="UP000052012"/>
    </source>
</evidence>
<evidence type="ECO:0000313" key="1">
    <source>
        <dbReference type="EMBL" id="KRM69331.1"/>
    </source>
</evidence>
<protein>
    <submittedName>
        <fullName evidence="1">Uncharacterized protein</fullName>
    </submittedName>
</protein>
<dbReference type="STRING" id="1423781.FD06_GL001213"/>
<keyword evidence="2" id="KW-1185">Reference proteome</keyword>
<sequence>MRGNFIYINSNLVRNMVISHGINSADFVNGIDEMPDNILLLNDDRENANSINSHTRFSTITGKSAVRSFFLNKQITNKKIIDFKSADDLDSMLDSEIASLLYLGHMEVPMLYPFSSKLQNRYIYMDIRHNLVKTFYRKFSDFNHVLDVSLKRHLRYTHNGKRVFIRPLVVKDVPNDIILKLVKLSNDGILVAFDLASEKNRIYHIPLFLEDRSEYQYTWNDVNSFYDSAIKIGSLDYDINHSTWKLNITVQFESIDLNYLF</sequence>
<organism evidence="1 2">
    <name type="scientific">Apilactobacillus ozensis DSM 23829 = JCM 17196</name>
    <dbReference type="NCBI Taxonomy" id="1423781"/>
    <lineage>
        <taxon>Bacteria</taxon>
        <taxon>Bacillati</taxon>
        <taxon>Bacillota</taxon>
        <taxon>Bacilli</taxon>
        <taxon>Lactobacillales</taxon>
        <taxon>Lactobacillaceae</taxon>
        <taxon>Apilactobacillus</taxon>
    </lineage>
</organism>
<dbReference type="AlphaFoldDB" id="A0A0R2B1R5"/>
<accession>A0A0R2B1R5</accession>
<name>A0A0R2B1R5_9LACO</name>
<dbReference type="RefSeq" id="WP_054658432.1">
    <property type="nucleotide sequence ID" value="NZ_AYYQ01000005.1"/>
</dbReference>
<dbReference type="OrthoDB" id="8704087at2"/>
<dbReference type="PATRIC" id="fig|1423781.4.peg.1257"/>